<feature type="domain" description="BioF2-like acetyltransferase" evidence="1">
    <location>
        <begin position="151"/>
        <end position="295"/>
    </location>
</feature>
<dbReference type="EMBL" id="BSOY01000061">
    <property type="protein sequence ID" value="GLS02303.1"/>
    <property type="molecule type" value="Genomic_DNA"/>
</dbReference>
<organism evidence="2 3">
    <name type="scientific">Brevundimonas denitrificans</name>
    <dbReference type="NCBI Taxonomy" id="1443434"/>
    <lineage>
        <taxon>Bacteria</taxon>
        <taxon>Pseudomonadati</taxon>
        <taxon>Pseudomonadota</taxon>
        <taxon>Alphaproteobacteria</taxon>
        <taxon>Caulobacterales</taxon>
        <taxon>Caulobacteraceae</taxon>
        <taxon>Brevundimonas</taxon>
    </lineage>
</organism>
<dbReference type="RefSeq" id="WP_284223185.1">
    <property type="nucleotide sequence ID" value="NZ_BSOY01000061.1"/>
</dbReference>
<accession>A0ABQ6BK53</accession>
<gene>
    <name evidence="2" type="ORF">GCM10007859_23260</name>
</gene>
<comment type="caution">
    <text evidence="2">The sequence shown here is derived from an EMBL/GenBank/DDBJ whole genome shotgun (WGS) entry which is preliminary data.</text>
</comment>
<name>A0ABQ6BK53_9CAUL</name>
<dbReference type="InterPro" id="IPR016181">
    <property type="entry name" value="Acyl_CoA_acyltransferase"/>
</dbReference>
<dbReference type="Pfam" id="PF13480">
    <property type="entry name" value="Acetyltransf_6"/>
    <property type="match status" value="1"/>
</dbReference>
<dbReference type="Proteomes" id="UP001156921">
    <property type="component" value="Unassembled WGS sequence"/>
</dbReference>
<keyword evidence="3" id="KW-1185">Reference proteome</keyword>
<evidence type="ECO:0000313" key="2">
    <source>
        <dbReference type="EMBL" id="GLS02303.1"/>
    </source>
</evidence>
<evidence type="ECO:0000313" key="3">
    <source>
        <dbReference type="Proteomes" id="UP001156921"/>
    </source>
</evidence>
<reference evidence="3" key="1">
    <citation type="journal article" date="2019" name="Int. J. Syst. Evol. Microbiol.">
        <title>The Global Catalogue of Microorganisms (GCM) 10K type strain sequencing project: providing services to taxonomists for standard genome sequencing and annotation.</title>
        <authorList>
            <consortium name="The Broad Institute Genomics Platform"/>
            <consortium name="The Broad Institute Genome Sequencing Center for Infectious Disease"/>
            <person name="Wu L."/>
            <person name="Ma J."/>
        </authorList>
    </citation>
    <scope>NUCLEOTIDE SEQUENCE [LARGE SCALE GENOMIC DNA]</scope>
    <source>
        <strain evidence="3">NBRC 110107</strain>
    </source>
</reference>
<sequence>MASLKVDIVGIDALGDAEWTAWRAMLDANPALASPYFRPEFARVAGRVSPSSAVAVFSRGGVTVGFFPHQRRGGAMQPLAAPMNDYHGVIAFPGMVPSLEEAAEALGATRLNLTAWVGPTALGEDRRTVQVEFGGDGYDGWYAERRATFGKFFKDKERARRSMEAELGSLRVERDLRDPAMLDWLIDLKRDQYRRTGRHDIFACGWTTDLLHALLREDGEGFGASMAALWAGDRLTAVEYSLHAGDQYHFWFPGYEPSLARCSPGILLSMDTMRLAAERGYRTFDFGFEGEHYKKYFCNGFKLVREAVVLRPGLGATMSQAAVGALNLAGGDRGDRLRTSVRRRWAAIEACETTPTARMKGAMQAAGAALAKVRATANRVPA</sequence>
<dbReference type="SUPFAM" id="SSF55729">
    <property type="entry name" value="Acyl-CoA N-acyltransferases (Nat)"/>
    <property type="match status" value="1"/>
</dbReference>
<dbReference type="Gene3D" id="3.40.630.30">
    <property type="match status" value="1"/>
</dbReference>
<proteinExistence type="predicted"/>
<dbReference type="InterPro" id="IPR038740">
    <property type="entry name" value="BioF2-like_GNAT_dom"/>
</dbReference>
<protein>
    <submittedName>
        <fullName evidence="2">Acetyltransferase</fullName>
    </submittedName>
</protein>
<evidence type="ECO:0000259" key="1">
    <source>
        <dbReference type="Pfam" id="PF13480"/>
    </source>
</evidence>